<dbReference type="AlphaFoldDB" id="A0A9W5T7S0"/>
<feature type="compositionally biased region" description="Low complexity" evidence="1">
    <location>
        <begin position="77"/>
        <end position="88"/>
    </location>
</feature>
<name>A0A9W5T7S0_BABOV</name>
<organism evidence="3 4">
    <name type="scientific">Babesia ovis</name>
    <dbReference type="NCBI Taxonomy" id="5869"/>
    <lineage>
        <taxon>Eukaryota</taxon>
        <taxon>Sar</taxon>
        <taxon>Alveolata</taxon>
        <taxon>Apicomplexa</taxon>
        <taxon>Aconoidasida</taxon>
        <taxon>Piroplasmida</taxon>
        <taxon>Babesiidae</taxon>
        <taxon>Babesia</taxon>
    </lineage>
</organism>
<reference evidence="3" key="1">
    <citation type="submission" date="2019-12" db="EMBL/GenBank/DDBJ databases">
        <title>Genome sequence of Babesia ovis.</title>
        <authorList>
            <person name="Yamagishi J."/>
            <person name="Sevinc F."/>
            <person name="Xuan X."/>
        </authorList>
    </citation>
    <scope>NUCLEOTIDE SEQUENCE</scope>
    <source>
        <strain evidence="3">Selcuk</strain>
    </source>
</reference>
<dbReference type="EMBL" id="BLIY01000001">
    <property type="protein sequence ID" value="GFE52718.1"/>
    <property type="molecule type" value="Genomic_DNA"/>
</dbReference>
<proteinExistence type="predicted"/>
<evidence type="ECO:0000313" key="3">
    <source>
        <dbReference type="EMBL" id="GFE52718.1"/>
    </source>
</evidence>
<feature type="signal peptide" evidence="2">
    <location>
        <begin position="1"/>
        <end position="24"/>
    </location>
</feature>
<feature type="region of interest" description="Disordered" evidence="1">
    <location>
        <begin position="76"/>
        <end position="108"/>
    </location>
</feature>
<evidence type="ECO:0000256" key="1">
    <source>
        <dbReference type="SAM" id="MobiDB-lite"/>
    </source>
</evidence>
<dbReference type="Proteomes" id="UP001057455">
    <property type="component" value="Unassembled WGS sequence"/>
</dbReference>
<gene>
    <name evidence="3" type="ORF">BaOVIS_001220</name>
</gene>
<evidence type="ECO:0000256" key="2">
    <source>
        <dbReference type="SAM" id="SignalP"/>
    </source>
</evidence>
<comment type="caution">
    <text evidence="3">The sequence shown here is derived from an EMBL/GenBank/DDBJ whole genome shotgun (WGS) entry which is preliminary data.</text>
</comment>
<protein>
    <submittedName>
        <fullName evidence="3">Beta-galactosidase, putative</fullName>
    </submittedName>
</protein>
<feature type="region of interest" description="Disordered" evidence="1">
    <location>
        <begin position="285"/>
        <end position="307"/>
    </location>
</feature>
<evidence type="ECO:0000313" key="4">
    <source>
        <dbReference type="Proteomes" id="UP001057455"/>
    </source>
</evidence>
<accession>A0A9W5T7S0</accession>
<keyword evidence="4" id="KW-1185">Reference proteome</keyword>
<feature type="chain" id="PRO_5040998330" evidence="2">
    <location>
        <begin position="25"/>
        <end position="825"/>
    </location>
</feature>
<dbReference type="OrthoDB" id="361153at2759"/>
<keyword evidence="2" id="KW-0732">Signal</keyword>
<sequence length="825" mass="93179">MYIHSLRSAALFFAVQFPFSLVSSFSGYGNLIGKHQCLLVPNNHDGTVRIHHSERWSQHTILATPAEYSDNEECNIDIDASSNSDDTSQPPQDAEESQRGSVSDDEDGLKRLRDVVNEEDFDDQLTNLILSEPNRPKHPGDEVPMSKFDWFDHDDPLDSDDELLFREYCAQRVPNLEDIYKKLDPTGIRKYTPTNLSNIEKSLGNVYQVNKPLFDEDALTAAGRTHESPPVLQNKIVGAIDTAESTGAEQSVLSNGIGCPSPMSSSSGVPSTNIDIDVERIRAEATDTDEEADTENHIGEDDSTTIDDDTVLEDDAYRYFVNLPMFSWTTFDKDALDSALSKLSTYHKHYEEKPREPGTSSPYNIFTTDPCSNVGVSDGTCDMSLSEELEALKTVKVEPVNLDIEEYKHSDLLNDIDAYEAAEYPSAVEMLCKLDADLPIFTMEKFEPSYSEVDVVDPRVYISVPKSSINESETDVTVLDEPSFVKRVRDRRLSQMVSEIPLHPEPQIGTILIPNELGYLDQNIRYLADELGVVSHSLVFVPDISDNDLMFSLTMNRLIKLIQTAFNVDRICLVALGNQGRRVIHYVYTAMGATVERTLNLFKTSDPKLDPEKYFSKHNFNRYKNITSRQKTPMLEDILTGVQIMEHSESIKAAERARDYNVIKPLSNILQGIVLWDSVEVNFKEVAELGVPILFNMSNRLNLFQGLLRLDNPDFLSQKKRCDLMNKEDHIKMFDFMDGKVPTDLSDVIGEHVCLRYRGRNKTTVDNPDIYHMTTNHTGIDVYINIFKEASGYFYMKKPDATDKELTALGNAILSCADWINSWAF</sequence>